<evidence type="ECO:0000256" key="4">
    <source>
        <dbReference type="ARBA" id="ARBA00022692"/>
    </source>
</evidence>
<comment type="subcellular location">
    <subcellularLocation>
        <location evidence="1">Membrane</location>
        <topology evidence="1">Multi-pass membrane protein</topology>
    </subcellularLocation>
    <subcellularLocation>
        <location evidence="14">Postsynaptic cell membrane</location>
    </subcellularLocation>
</comment>
<sequence length="358" mass="40602">MAPVIGKSHCPIEGEGYDIIQGREHFLSCKATKLPLLKQIKNSAESHIVLDCSTDRIYDVLKQAQQIGMMSDYHSYLITSLDLHSVDLEEFKYGGTNITAFRLVDPEKPELQKVVREWVYGELRYGRKLDLGSAKTETALMYDAVHLFAKALHDLDSSQRIDIKPLSCDAVDTWPHGYSLINYMKIVEMQGLTGVIKFDNQGFRSNFMLDIVELSKDGLKKIGTWNSTEGVNFTRTYGEAYTQIVESLQNKTFVVTTILSSPYCMLKDSSEKLTGNAQFEGYGIDLIHEISRILGFNYTFKLVPDGRYGSLNRETKEWDGMMKELLDQKADVAIADLTITYDREQAVDFTMPFMNLGE</sequence>
<dbReference type="Gene3D" id="3.40.50.2300">
    <property type="match status" value="2"/>
</dbReference>
<dbReference type="EMBL" id="OD002755">
    <property type="protein sequence ID" value="CAD7406063.1"/>
    <property type="molecule type" value="Genomic_DNA"/>
</dbReference>
<gene>
    <name evidence="17" type="ORF">TPSB3V08_LOCUS5264</name>
</gene>
<evidence type="ECO:0000256" key="1">
    <source>
        <dbReference type="ARBA" id="ARBA00004141"/>
    </source>
</evidence>
<dbReference type="Pfam" id="PF10613">
    <property type="entry name" value="Lig_chan-Glu_bd"/>
    <property type="match status" value="1"/>
</dbReference>
<dbReference type="GO" id="GO:0015276">
    <property type="term" value="F:ligand-gated monoatomic ion channel activity"/>
    <property type="evidence" value="ECO:0007669"/>
    <property type="project" value="InterPro"/>
</dbReference>
<evidence type="ECO:0000256" key="10">
    <source>
        <dbReference type="ARBA" id="ARBA00023180"/>
    </source>
</evidence>
<evidence type="ECO:0000256" key="7">
    <source>
        <dbReference type="ARBA" id="ARBA00023065"/>
    </source>
</evidence>
<dbReference type="GO" id="GO:0045211">
    <property type="term" value="C:postsynaptic membrane"/>
    <property type="evidence" value="ECO:0007669"/>
    <property type="project" value="UniProtKB-SubCell"/>
</dbReference>
<dbReference type="InterPro" id="IPR015683">
    <property type="entry name" value="Ionotropic_Glu_rcpt"/>
</dbReference>
<feature type="domain" description="Ionotropic glutamate receptor L-glutamate and glycine-binding" evidence="16">
    <location>
        <begin position="262"/>
        <end position="327"/>
    </location>
</feature>
<evidence type="ECO:0000256" key="2">
    <source>
        <dbReference type="ARBA" id="ARBA00008685"/>
    </source>
</evidence>
<dbReference type="AlphaFoldDB" id="A0A7R9H4X5"/>
<keyword evidence="5" id="KW-1133">Transmembrane helix</keyword>
<name>A0A7R9H4X5_TIMPO</name>
<keyword evidence="8" id="KW-0472">Membrane</keyword>
<accession>A0A7R9H4X5</accession>
<evidence type="ECO:0000313" key="17">
    <source>
        <dbReference type="EMBL" id="CAD7406063.1"/>
    </source>
</evidence>
<keyword evidence="11" id="KW-0628">Postsynaptic cell membrane</keyword>
<dbReference type="PANTHER" id="PTHR18966">
    <property type="entry name" value="IONOTROPIC GLUTAMATE RECEPTOR"/>
    <property type="match status" value="1"/>
</dbReference>
<evidence type="ECO:0000256" key="12">
    <source>
        <dbReference type="ARBA" id="ARBA00023286"/>
    </source>
</evidence>
<keyword evidence="9" id="KW-0675">Receptor</keyword>
<proteinExistence type="inferred from homology"/>
<keyword evidence="3" id="KW-0813">Transport</keyword>
<dbReference type="InterPro" id="IPR019594">
    <property type="entry name" value="Glu/Gly-bd"/>
</dbReference>
<feature type="domain" description="Ionotropic glutamate receptor C-terminal" evidence="15">
    <location>
        <begin position="252"/>
        <end position="358"/>
    </location>
</feature>
<keyword evidence="12" id="KW-1071">Ligand-gated ion channel</keyword>
<evidence type="ECO:0000256" key="9">
    <source>
        <dbReference type="ARBA" id="ARBA00023170"/>
    </source>
</evidence>
<evidence type="ECO:0000256" key="3">
    <source>
        <dbReference type="ARBA" id="ARBA00022448"/>
    </source>
</evidence>
<keyword evidence="10" id="KW-0325">Glycoprotein</keyword>
<evidence type="ECO:0000256" key="6">
    <source>
        <dbReference type="ARBA" id="ARBA00023018"/>
    </source>
</evidence>
<evidence type="ECO:0000256" key="5">
    <source>
        <dbReference type="ARBA" id="ARBA00022989"/>
    </source>
</evidence>
<evidence type="ECO:0000256" key="8">
    <source>
        <dbReference type="ARBA" id="ARBA00023136"/>
    </source>
</evidence>
<dbReference type="InterPro" id="IPR028082">
    <property type="entry name" value="Peripla_BP_I"/>
</dbReference>
<keyword evidence="6" id="KW-0770">Synapse</keyword>
<evidence type="ECO:0000256" key="14">
    <source>
        <dbReference type="ARBA" id="ARBA00034100"/>
    </source>
</evidence>
<evidence type="ECO:0008006" key="18">
    <source>
        <dbReference type="Google" id="ProtNLM"/>
    </source>
</evidence>
<reference evidence="17" key="1">
    <citation type="submission" date="2020-11" db="EMBL/GenBank/DDBJ databases">
        <authorList>
            <person name="Tran Van P."/>
        </authorList>
    </citation>
    <scope>NUCLEOTIDE SEQUENCE</scope>
</reference>
<dbReference type="InterPro" id="IPR001828">
    <property type="entry name" value="ANF_lig-bd_rcpt"/>
</dbReference>
<evidence type="ECO:0000256" key="13">
    <source>
        <dbReference type="ARBA" id="ARBA00023303"/>
    </source>
</evidence>
<dbReference type="InterPro" id="IPR001320">
    <property type="entry name" value="Iontro_rcpt_C"/>
</dbReference>
<dbReference type="FunFam" id="3.40.190.10:FF:000147">
    <property type="entry name" value="Uncharacterized protein, isoform C"/>
    <property type="match status" value="1"/>
</dbReference>
<dbReference type="SMART" id="SM00079">
    <property type="entry name" value="PBPe"/>
    <property type="match status" value="1"/>
</dbReference>
<evidence type="ECO:0000259" key="15">
    <source>
        <dbReference type="SMART" id="SM00079"/>
    </source>
</evidence>
<comment type="similarity">
    <text evidence="2">Belongs to the glutamate-gated ion channel (TC 1.A.10.1) family.</text>
</comment>
<evidence type="ECO:0000259" key="16">
    <source>
        <dbReference type="SMART" id="SM00918"/>
    </source>
</evidence>
<evidence type="ECO:0000256" key="11">
    <source>
        <dbReference type="ARBA" id="ARBA00023257"/>
    </source>
</evidence>
<organism evidence="17">
    <name type="scientific">Timema poppense</name>
    <name type="common">Walking stick</name>
    <dbReference type="NCBI Taxonomy" id="170557"/>
    <lineage>
        <taxon>Eukaryota</taxon>
        <taxon>Metazoa</taxon>
        <taxon>Ecdysozoa</taxon>
        <taxon>Arthropoda</taxon>
        <taxon>Hexapoda</taxon>
        <taxon>Insecta</taxon>
        <taxon>Pterygota</taxon>
        <taxon>Neoptera</taxon>
        <taxon>Polyneoptera</taxon>
        <taxon>Phasmatodea</taxon>
        <taxon>Timematodea</taxon>
        <taxon>Timematoidea</taxon>
        <taxon>Timematidae</taxon>
        <taxon>Timema</taxon>
    </lineage>
</organism>
<dbReference type="Gene3D" id="3.40.190.10">
    <property type="entry name" value="Periplasmic binding protein-like II"/>
    <property type="match status" value="1"/>
</dbReference>
<dbReference type="SUPFAM" id="SSF53822">
    <property type="entry name" value="Periplasmic binding protein-like I"/>
    <property type="match status" value="1"/>
</dbReference>
<dbReference type="SUPFAM" id="SSF53850">
    <property type="entry name" value="Periplasmic binding protein-like II"/>
    <property type="match status" value="1"/>
</dbReference>
<protein>
    <recommendedName>
        <fullName evidence="18">Ionotropic glutamate receptor</fullName>
    </recommendedName>
</protein>
<dbReference type="Pfam" id="PF01094">
    <property type="entry name" value="ANF_receptor"/>
    <property type="match status" value="1"/>
</dbReference>
<dbReference type="SMART" id="SM00918">
    <property type="entry name" value="Lig_chan-Glu_bd"/>
    <property type="match status" value="1"/>
</dbReference>
<keyword evidence="13" id="KW-0407">Ion channel</keyword>
<keyword evidence="4" id="KW-0812">Transmembrane</keyword>
<keyword evidence="7" id="KW-0406">Ion transport</keyword>